<keyword evidence="2" id="KW-1185">Reference proteome</keyword>
<reference evidence="1" key="1">
    <citation type="submission" date="2022-02" db="EMBL/GenBank/DDBJ databases">
        <title>Polaribacter sp. MSW13, isolated from seawater.</title>
        <authorList>
            <person name="Kristyanto S."/>
            <person name="Jung J."/>
            <person name="Jeon C.O."/>
        </authorList>
    </citation>
    <scope>NUCLEOTIDE SEQUENCE</scope>
    <source>
        <strain evidence="1">MSW13</strain>
    </source>
</reference>
<organism evidence="1 2">
    <name type="scientific">Polaribacter marinus</name>
    <dbReference type="NCBI Taxonomy" id="2916838"/>
    <lineage>
        <taxon>Bacteria</taxon>
        <taxon>Pseudomonadati</taxon>
        <taxon>Bacteroidota</taxon>
        <taxon>Flavobacteriia</taxon>
        <taxon>Flavobacteriales</taxon>
        <taxon>Flavobacteriaceae</taxon>
    </lineage>
</organism>
<protein>
    <recommendedName>
        <fullName evidence="3">DNA mismatch repair protein MutS-like N-terminal domain-containing protein</fullName>
    </recommendedName>
</protein>
<evidence type="ECO:0000313" key="1">
    <source>
        <dbReference type="EMBL" id="MCI2228272.1"/>
    </source>
</evidence>
<evidence type="ECO:0008006" key="3">
    <source>
        <dbReference type="Google" id="ProtNLM"/>
    </source>
</evidence>
<dbReference type="Proteomes" id="UP001139369">
    <property type="component" value="Unassembled WGS sequence"/>
</dbReference>
<proteinExistence type="predicted"/>
<comment type="caution">
    <text evidence="1">The sequence shown here is derived from an EMBL/GenBank/DDBJ whole genome shotgun (WGS) entry which is preliminary data.</text>
</comment>
<dbReference type="EMBL" id="JAKQYM010000002">
    <property type="protein sequence ID" value="MCI2228272.1"/>
    <property type="molecule type" value="Genomic_DNA"/>
</dbReference>
<evidence type="ECO:0000313" key="2">
    <source>
        <dbReference type="Proteomes" id="UP001139369"/>
    </source>
</evidence>
<sequence length="157" mass="18400">MKIQEKVNLAAQPNKLYLFKEGMFYKVYNQNAMWFVQHIKPYKITVKYIKNIQQEVYSIGFPITYLANINLKPFALQNIANTTPKLLCYTITQQPIKQINYINWCANLPKQNAQPIQPNTTNATMQTNIITQLQNFEMATKTPIQAFEFLIQLKKMM</sequence>
<dbReference type="RefSeq" id="WP_242177388.1">
    <property type="nucleotide sequence ID" value="NZ_JAKQYM010000002.1"/>
</dbReference>
<dbReference type="AlphaFoldDB" id="A0A9X1VLC3"/>
<gene>
    <name evidence="1" type="ORF">MC378_03765</name>
</gene>
<accession>A0A9X1VLC3</accession>
<name>A0A9X1VLC3_9FLAO</name>